<dbReference type="InterPro" id="IPR004041">
    <property type="entry name" value="NAF_dom"/>
</dbReference>
<dbReference type="InterPro" id="IPR008271">
    <property type="entry name" value="Ser/Thr_kinase_AS"/>
</dbReference>
<sequence>MEYVSGGQLSDKLFYLKRLEEREARKYFQQLIDLVDYCHGRGVYHRDLKPENLLVDRRGNLKVSDFGLNVVGKPGDMLSTACGSPSYVAPEIWNNKHYEGAAADVWSCGVILFELLAGYLPFEDHNLVNLYRKISRGEYTIPEWFTAPQRKLISRIPDPLPTKRATIAEILEDEWFRVDYEPSTGNQKDETLNSGDISNAVNTEERTNQTLKGKPQRFINAFQLIAMNNDDLDLSGLFHEQKTKLGSKHSIDETLEKIEVAAKDVSLSVERMNNSKVKLHCNQILTRNRSHFTLSAEVFEVTPVHCVVEISKSAGDLRAYGEFYKSLSSLLGENSAGSSSELKAAEVEKKDGKE</sequence>
<protein>
    <recommendedName>
        <fullName evidence="2">non-specific serine/threonine protein kinase</fullName>
        <ecNumber evidence="2">2.7.11.1</ecNumber>
    </recommendedName>
</protein>
<evidence type="ECO:0000256" key="5">
    <source>
        <dbReference type="ARBA" id="ARBA00022741"/>
    </source>
</evidence>
<dbReference type="PANTHER" id="PTHR43895:SF65">
    <property type="entry name" value="CBL-INTERACTING PROTEIN KINASE 21"/>
    <property type="match status" value="1"/>
</dbReference>
<dbReference type="PROSITE" id="PS50011">
    <property type="entry name" value="PROTEIN_KINASE_DOM"/>
    <property type="match status" value="1"/>
</dbReference>
<keyword evidence="6" id="KW-0418">Kinase</keyword>
<keyword evidence="14" id="KW-1185">Reference proteome</keyword>
<dbReference type="PROSITE" id="PS00108">
    <property type="entry name" value="PROTEIN_KINASE_ST"/>
    <property type="match status" value="1"/>
</dbReference>
<evidence type="ECO:0000256" key="3">
    <source>
        <dbReference type="ARBA" id="ARBA00022527"/>
    </source>
</evidence>
<evidence type="ECO:0000259" key="12">
    <source>
        <dbReference type="PROSITE" id="PS50011"/>
    </source>
</evidence>
<dbReference type="GO" id="GO:0004674">
    <property type="term" value="F:protein serine/threonine kinase activity"/>
    <property type="evidence" value="ECO:0007669"/>
    <property type="project" value="UniProtKB-KW"/>
</dbReference>
<dbReference type="Pfam" id="PF03822">
    <property type="entry name" value="NAF"/>
    <property type="match status" value="1"/>
</dbReference>
<comment type="similarity">
    <text evidence="1">Belongs to the protein kinase superfamily. CAMK Ser/Thr protein kinase family. SNF1 subfamily.</text>
</comment>
<dbReference type="FunFam" id="3.30.310.80:FF:000005">
    <property type="entry name" value="Non-specific serine/threonine protein kinase"/>
    <property type="match status" value="1"/>
</dbReference>
<evidence type="ECO:0000256" key="6">
    <source>
        <dbReference type="ARBA" id="ARBA00022777"/>
    </source>
</evidence>
<dbReference type="GO" id="GO:0007165">
    <property type="term" value="P:signal transduction"/>
    <property type="evidence" value="ECO:0007669"/>
    <property type="project" value="InterPro"/>
</dbReference>
<proteinExistence type="inferred from homology"/>
<evidence type="ECO:0000256" key="10">
    <source>
        <dbReference type="ARBA" id="ARBA00048679"/>
    </source>
</evidence>
<keyword evidence="8" id="KW-0464">Manganese</keyword>
<dbReference type="SMART" id="SM00220">
    <property type="entry name" value="S_TKc"/>
    <property type="match status" value="1"/>
</dbReference>
<dbReference type="RefSeq" id="XP_029118886.1">
    <property type="nucleotide sequence ID" value="XM_029263053.1"/>
</dbReference>
<evidence type="ECO:0000313" key="14">
    <source>
        <dbReference type="Proteomes" id="UP000504607"/>
    </source>
</evidence>
<dbReference type="FunFam" id="1.10.510.10:FF:000571">
    <property type="entry name" value="Maternal embryonic leucine zipper kinase"/>
    <property type="match status" value="1"/>
</dbReference>
<dbReference type="SUPFAM" id="SSF56112">
    <property type="entry name" value="Protein kinase-like (PK-like)"/>
    <property type="match status" value="1"/>
</dbReference>
<dbReference type="PROSITE" id="PS50816">
    <property type="entry name" value="NAF"/>
    <property type="match status" value="1"/>
</dbReference>
<keyword evidence="5" id="KW-0547">Nucleotide-binding</keyword>
<comment type="function">
    <text evidence="11">CIPK serine-threonine protein kinases interact with CBL proteins. Binding of a CBL protein to the regulatory NAF domain of CIPK protein lead to the activation of the kinase in a calcium-dependent manner.</text>
</comment>
<evidence type="ECO:0000256" key="9">
    <source>
        <dbReference type="ARBA" id="ARBA00047899"/>
    </source>
</evidence>
<evidence type="ECO:0000256" key="1">
    <source>
        <dbReference type="ARBA" id="ARBA00006234"/>
    </source>
</evidence>
<evidence type="ECO:0000256" key="11">
    <source>
        <dbReference type="ARBA" id="ARBA00058225"/>
    </source>
</evidence>
<evidence type="ECO:0000256" key="2">
    <source>
        <dbReference type="ARBA" id="ARBA00012513"/>
    </source>
</evidence>
<keyword evidence="3" id="KW-0723">Serine/threonine-protein kinase</keyword>
<dbReference type="AlphaFoldDB" id="A0A8N4I788"/>
<comment type="catalytic activity">
    <reaction evidence="10">
        <text>L-seryl-[protein] + ATP = O-phospho-L-seryl-[protein] + ADP + H(+)</text>
        <dbReference type="Rhea" id="RHEA:17989"/>
        <dbReference type="Rhea" id="RHEA-COMP:9863"/>
        <dbReference type="Rhea" id="RHEA-COMP:11604"/>
        <dbReference type="ChEBI" id="CHEBI:15378"/>
        <dbReference type="ChEBI" id="CHEBI:29999"/>
        <dbReference type="ChEBI" id="CHEBI:30616"/>
        <dbReference type="ChEBI" id="CHEBI:83421"/>
        <dbReference type="ChEBI" id="CHEBI:456216"/>
        <dbReference type="EC" id="2.7.11.1"/>
    </reaction>
</comment>
<evidence type="ECO:0000259" key="13">
    <source>
        <dbReference type="PROSITE" id="PS50816"/>
    </source>
</evidence>
<dbReference type="Pfam" id="PF00069">
    <property type="entry name" value="Pkinase"/>
    <property type="match status" value="1"/>
</dbReference>
<name>A0A8N4I788_ELAGV</name>
<evidence type="ECO:0000256" key="7">
    <source>
        <dbReference type="ARBA" id="ARBA00022840"/>
    </source>
</evidence>
<evidence type="ECO:0000256" key="4">
    <source>
        <dbReference type="ARBA" id="ARBA00022679"/>
    </source>
</evidence>
<dbReference type="Gene3D" id="3.30.310.80">
    <property type="entry name" value="Kinase associated domain 1, KA1"/>
    <property type="match status" value="1"/>
</dbReference>
<dbReference type="InterPro" id="IPR000719">
    <property type="entry name" value="Prot_kinase_dom"/>
</dbReference>
<gene>
    <name evidence="15" type="primary">LOC105039249</name>
</gene>
<dbReference type="Proteomes" id="UP000504607">
    <property type="component" value="Chromosome 2"/>
</dbReference>
<evidence type="ECO:0000256" key="8">
    <source>
        <dbReference type="ARBA" id="ARBA00023211"/>
    </source>
</evidence>
<dbReference type="EC" id="2.7.11.1" evidence="2"/>
<feature type="domain" description="NAF" evidence="13">
    <location>
        <begin position="214"/>
        <end position="239"/>
    </location>
</feature>
<reference evidence="15" key="1">
    <citation type="submission" date="2025-08" db="UniProtKB">
        <authorList>
            <consortium name="RefSeq"/>
        </authorList>
    </citation>
    <scope>IDENTIFICATION</scope>
</reference>
<dbReference type="CDD" id="cd12195">
    <property type="entry name" value="CIPK_C"/>
    <property type="match status" value="1"/>
</dbReference>
<dbReference type="Gene3D" id="1.10.510.10">
    <property type="entry name" value="Transferase(Phosphotransferase) domain 1"/>
    <property type="match status" value="1"/>
</dbReference>
<keyword evidence="7" id="KW-0067">ATP-binding</keyword>
<dbReference type="GO" id="GO:0005524">
    <property type="term" value="F:ATP binding"/>
    <property type="evidence" value="ECO:0007669"/>
    <property type="project" value="UniProtKB-KW"/>
</dbReference>
<accession>A0A8N4I788</accession>
<feature type="domain" description="Protein kinase" evidence="12">
    <location>
        <begin position="1"/>
        <end position="176"/>
    </location>
</feature>
<dbReference type="PANTHER" id="PTHR43895">
    <property type="entry name" value="CALCIUM/CALMODULIN-DEPENDENT PROTEIN KINASE KINASE-RELATED"/>
    <property type="match status" value="1"/>
</dbReference>
<comment type="catalytic activity">
    <reaction evidence="9">
        <text>L-threonyl-[protein] + ATP = O-phospho-L-threonyl-[protein] + ADP + H(+)</text>
        <dbReference type="Rhea" id="RHEA:46608"/>
        <dbReference type="Rhea" id="RHEA-COMP:11060"/>
        <dbReference type="Rhea" id="RHEA-COMP:11605"/>
        <dbReference type="ChEBI" id="CHEBI:15378"/>
        <dbReference type="ChEBI" id="CHEBI:30013"/>
        <dbReference type="ChEBI" id="CHEBI:30616"/>
        <dbReference type="ChEBI" id="CHEBI:61977"/>
        <dbReference type="ChEBI" id="CHEBI:456216"/>
        <dbReference type="EC" id="2.7.11.1"/>
    </reaction>
</comment>
<organism evidence="14 15">
    <name type="scientific">Elaeis guineensis var. tenera</name>
    <name type="common">Oil palm</name>
    <dbReference type="NCBI Taxonomy" id="51953"/>
    <lineage>
        <taxon>Eukaryota</taxon>
        <taxon>Viridiplantae</taxon>
        <taxon>Streptophyta</taxon>
        <taxon>Embryophyta</taxon>
        <taxon>Tracheophyta</taxon>
        <taxon>Spermatophyta</taxon>
        <taxon>Magnoliopsida</taxon>
        <taxon>Liliopsida</taxon>
        <taxon>Arecaceae</taxon>
        <taxon>Arecoideae</taxon>
        <taxon>Cocoseae</taxon>
        <taxon>Elaeidinae</taxon>
        <taxon>Elaeis</taxon>
    </lineage>
</organism>
<dbReference type="InterPro" id="IPR018451">
    <property type="entry name" value="NAF/FISL_domain"/>
</dbReference>
<evidence type="ECO:0000313" key="15">
    <source>
        <dbReference type="RefSeq" id="XP_029118886.1"/>
    </source>
</evidence>
<keyword evidence="4" id="KW-0808">Transferase</keyword>
<dbReference type="InterPro" id="IPR011009">
    <property type="entry name" value="Kinase-like_dom_sf"/>
</dbReference>
<dbReference type="OrthoDB" id="193931at2759"/>